<comment type="caution">
    <text evidence="2">The sequence shown here is derived from an EMBL/GenBank/DDBJ whole genome shotgun (WGS) entry which is preliminary data.</text>
</comment>
<dbReference type="EMBL" id="JAPQKI010000009">
    <property type="protein sequence ID" value="KAJ5090828.1"/>
    <property type="molecule type" value="Genomic_DNA"/>
</dbReference>
<evidence type="ECO:0000313" key="3">
    <source>
        <dbReference type="Proteomes" id="UP001149074"/>
    </source>
</evidence>
<dbReference type="Proteomes" id="UP001149074">
    <property type="component" value="Unassembled WGS sequence"/>
</dbReference>
<sequence>MVRPFLFLVVLALLACHVPAQAQDSCYSCKNQEKCDQTCQDCGGKADPRGIRSLIKNDMCKRCAHCTGEEEPYTDTQDKTRLRCEEKVDADTGEDKCGDEDHHPLYDTTTNEGFCCPVGVERYENAKCKSESPDDPDDPDDDHHCGDKVCPEDHHDLGFEYGSCCKIKDIILKSFDAN</sequence>
<feature type="signal peptide" evidence="1">
    <location>
        <begin position="1"/>
        <end position="22"/>
    </location>
</feature>
<feature type="chain" id="PRO_5040972215" description="TNFR-Cys domain-containing protein" evidence="1">
    <location>
        <begin position="23"/>
        <end position="178"/>
    </location>
</feature>
<keyword evidence="3" id="KW-1185">Reference proteome</keyword>
<dbReference type="RefSeq" id="XP_056472809.1">
    <property type="nucleotide sequence ID" value="XM_056622003.1"/>
</dbReference>
<reference evidence="2" key="1">
    <citation type="submission" date="2022-11" db="EMBL/GenBank/DDBJ databases">
        <authorList>
            <person name="Petersen C."/>
        </authorList>
    </citation>
    <scope>NUCLEOTIDE SEQUENCE</scope>
    <source>
        <strain evidence="2">IBT 30761</strain>
    </source>
</reference>
<dbReference type="GeneID" id="81360982"/>
<evidence type="ECO:0000313" key="2">
    <source>
        <dbReference type="EMBL" id="KAJ5090828.1"/>
    </source>
</evidence>
<protein>
    <recommendedName>
        <fullName evidence="4">TNFR-Cys domain-containing protein</fullName>
    </recommendedName>
</protein>
<organism evidence="2 3">
    <name type="scientific">Penicillium argentinense</name>
    <dbReference type="NCBI Taxonomy" id="1131581"/>
    <lineage>
        <taxon>Eukaryota</taxon>
        <taxon>Fungi</taxon>
        <taxon>Dikarya</taxon>
        <taxon>Ascomycota</taxon>
        <taxon>Pezizomycotina</taxon>
        <taxon>Eurotiomycetes</taxon>
        <taxon>Eurotiomycetidae</taxon>
        <taxon>Eurotiales</taxon>
        <taxon>Aspergillaceae</taxon>
        <taxon>Penicillium</taxon>
    </lineage>
</organism>
<evidence type="ECO:0008006" key="4">
    <source>
        <dbReference type="Google" id="ProtNLM"/>
    </source>
</evidence>
<dbReference type="AlphaFoldDB" id="A0A9W9EZI8"/>
<reference evidence="2" key="2">
    <citation type="journal article" date="2023" name="IMA Fungus">
        <title>Comparative genomic study of the Penicillium genus elucidates a diverse pangenome and 15 lateral gene transfer events.</title>
        <authorList>
            <person name="Petersen C."/>
            <person name="Sorensen T."/>
            <person name="Nielsen M.R."/>
            <person name="Sondergaard T.E."/>
            <person name="Sorensen J.L."/>
            <person name="Fitzpatrick D.A."/>
            <person name="Frisvad J.C."/>
            <person name="Nielsen K.L."/>
        </authorList>
    </citation>
    <scope>NUCLEOTIDE SEQUENCE</scope>
    <source>
        <strain evidence="2">IBT 30761</strain>
    </source>
</reference>
<gene>
    <name evidence="2" type="ORF">N7532_009512</name>
</gene>
<evidence type="ECO:0000256" key="1">
    <source>
        <dbReference type="SAM" id="SignalP"/>
    </source>
</evidence>
<dbReference type="PROSITE" id="PS51257">
    <property type="entry name" value="PROKAR_LIPOPROTEIN"/>
    <property type="match status" value="1"/>
</dbReference>
<proteinExistence type="predicted"/>
<name>A0A9W9EZI8_9EURO</name>
<keyword evidence="1" id="KW-0732">Signal</keyword>
<accession>A0A9W9EZI8</accession>